<dbReference type="PANTHER" id="PTHR46224">
    <property type="entry name" value="ANKYRIN REPEAT FAMILY PROTEIN"/>
    <property type="match status" value="1"/>
</dbReference>
<comment type="caution">
    <text evidence="1">The sequence shown here is derived from an EMBL/GenBank/DDBJ whole genome shotgun (WGS) entry which is preliminary data.</text>
</comment>
<evidence type="ECO:0000313" key="2">
    <source>
        <dbReference type="Proteomes" id="UP000636709"/>
    </source>
</evidence>
<sequence>MDAAVNGQRELVEILFPVTRPIPSVPDWSVDGIIRGIKHLHFEAQDAALVGEQIADAKSQGKEAFAKGEYISAIFFYSRCRYRKQTFPKTDAREQLYDPRDQFDEPKETELFPIVNAGNGEDPFNATL</sequence>
<dbReference type="AlphaFoldDB" id="A0A835FLU5"/>
<accession>A0A835FLU5</accession>
<dbReference type="Proteomes" id="UP000636709">
    <property type="component" value="Unassembled WGS sequence"/>
</dbReference>
<dbReference type="InterPro" id="IPR051616">
    <property type="entry name" value="Cul2-RING_E3_ligase_SR"/>
</dbReference>
<gene>
    <name evidence="1" type="ORF">HU200_008405</name>
</gene>
<dbReference type="PANTHER" id="PTHR46224:SF57">
    <property type="entry name" value="ANKYRIN-LIKE PROTEIN"/>
    <property type="match status" value="1"/>
</dbReference>
<reference evidence="1" key="1">
    <citation type="submission" date="2020-07" db="EMBL/GenBank/DDBJ databases">
        <title>Genome sequence and genetic diversity analysis of an under-domesticated orphan crop, white fonio (Digitaria exilis).</title>
        <authorList>
            <person name="Bennetzen J.L."/>
            <person name="Chen S."/>
            <person name="Ma X."/>
            <person name="Wang X."/>
            <person name="Yssel A.E.J."/>
            <person name="Chaluvadi S.R."/>
            <person name="Johnson M."/>
            <person name="Gangashetty P."/>
            <person name="Hamidou F."/>
            <person name="Sanogo M.D."/>
            <person name="Zwaenepoel A."/>
            <person name="Wallace J."/>
            <person name="Van De Peer Y."/>
            <person name="Van Deynze A."/>
        </authorList>
    </citation>
    <scope>NUCLEOTIDE SEQUENCE</scope>
    <source>
        <tissue evidence="1">Leaves</tissue>
    </source>
</reference>
<evidence type="ECO:0000313" key="1">
    <source>
        <dbReference type="EMBL" id="KAF8765578.1"/>
    </source>
</evidence>
<dbReference type="OrthoDB" id="695627at2759"/>
<name>A0A835FLU5_9POAL</name>
<keyword evidence="2" id="KW-1185">Reference proteome</keyword>
<organism evidence="1 2">
    <name type="scientific">Digitaria exilis</name>
    <dbReference type="NCBI Taxonomy" id="1010633"/>
    <lineage>
        <taxon>Eukaryota</taxon>
        <taxon>Viridiplantae</taxon>
        <taxon>Streptophyta</taxon>
        <taxon>Embryophyta</taxon>
        <taxon>Tracheophyta</taxon>
        <taxon>Spermatophyta</taxon>
        <taxon>Magnoliopsida</taxon>
        <taxon>Liliopsida</taxon>
        <taxon>Poales</taxon>
        <taxon>Poaceae</taxon>
        <taxon>PACMAD clade</taxon>
        <taxon>Panicoideae</taxon>
        <taxon>Panicodae</taxon>
        <taxon>Paniceae</taxon>
        <taxon>Anthephorinae</taxon>
        <taxon>Digitaria</taxon>
    </lineage>
</organism>
<protein>
    <submittedName>
        <fullName evidence="1">Uncharacterized protein</fullName>
    </submittedName>
</protein>
<proteinExistence type="predicted"/>
<dbReference type="EMBL" id="JACEFO010000547">
    <property type="protein sequence ID" value="KAF8765578.1"/>
    <property type="molecule type" value="Genomic_DNA"/>
</dbReference>